<evidence type="ECO:0000313" key="2">
    <source>
        <dbReference type="Proteomes" id="UP000015453"/>
    </source>
</evidence>
<evidence type="ECO:0008006" key="3">
    <source>
        <dbReference type="Google" id="ProtNLM"/>
    </source>
</evidence>
<gene>
    <name evidence="1" type="ORF">M569_02551</name>
</gene>
<organism evidence="1 2">
    <name type="scientific">Genlisea aurea</name>
    <dbReference type="NCBI Taxonomy" id="192259"/>
    <lineage>
        <taxon>Eukaryota</taxon>
        <taxon>Viridiplantae</taxon>
        <taxon>Streptophyta</taxon>
        <taxon>Embryophyta</taxon>
        <taxon>Tracheophyta</taxon>
        <taxon>Spermatophyta</taxon>
        <taxon>Magnoliopsida</taxon>
        <taxon>eudicotyledons</taxon>
        <taxon>Gunneridae</taxon>
        <taxon>Pentapetalae</taxon>
        <taxon>asterids</taxon>
        <taxon>lamiids</taxon>
        <taxon>Lamiales</taxon>
        <taxon>Lentibulariaceae</taxon>
        <taxon>Genlisea</taxon>
    </lineage>
</organism>
<proteinExistence type="predicted"/>
<dbReference type="AlphaFoldDB" id="S8CXL9"/>
<evidence type="ECO:0000313" key="1">
    <source>
        <dbReference type="EMBL" id="EPS72219.1"/>
    </source>
</evidence>
<sequence length="155" mass="16780">MKIVSQVSGVVKEVKLKRKSGEIILRVIGDGIDAVHLTSLVRKKFPTAELVTLDLISSPDYDVMQSSAVAAYPADVCCMCPGMCCAGHRRVCGLWLNDWDLGRTLNCRSNVYTSQVHRAAGALGCVSSSFTSYSAADILFLIDADKVDGHPSRCR</sequence>
<dbReference type="Gene3D" id="3.30.70.100">
    <property type="match status" value="1"/>
</dbReference>
<name>S8CXL9_9LAMI</name>
<dbReference type="EMBL" id="AUSU01000925">
    <property type="protein sequence ID" value="EPS72219.1"/>
    <property type="molecule type" value="Genomic_DNA"/>
</dbReference>
<keyword evidence="2" id="KW-1185">Reference proteome</keyword>
<dbReference type="OrthoDB" id="692882at2759"/>
<protein>
    <recommendedName>
        <fullName evidence="3">HMA domain-containing protein</fullName>
    </recommendedName>
</protein>
<reference evidence="1 2" key="1">
    <citation type="journal article" date="2013" name="BMC Genomics">
        <title>The miniature genome of a carnivorous plant Genlisea aurea contains a low number of genes and short non-coding sequences.</title>
        <authorList>
            <person name="Leushkin E.V."/>
            <person name="Sutormin R.A."/>
            <person name="Nabieva E.R."/>
            <person name="Penin A.A."/>
            <person name="Kondrashov A.S."/>
            <person name="Logacheva M.D."/>
        </authorList>
    </citation>
    <scope>NUCLEOTIDE SEQUENCE [LARGE SCALE GENOMIC DNA]</scope>
</reference>
<accession>S8CXL9</accession>
<comment type="caution">
    <text evidence="1">The sequence shown here is derived from an EMBL/GenBank/DDBJ whole genome shotgun (WGS) entry which is preliminary data.</text>
</comment>
<dbReference type="Proteomes" id="UP000015453">
    <property type="component" value="Unassembled WGS sequence"/>
</dbReference>